<evidence type="ECO:0000313" key="1">
    <source>
        <dbReference type="EMBL" id="AYE36877.1"/>
    </source>
</evidence>
<dbReference type="RefSeq" id="WP_120104797.1">
    <property type="nucleotide sequence ID" value="NZ_CP028885.1"/>
</dbReference>
<dbReference type="OrthoDB" id="351322at2"/>
<dbReference type="KEGG" id="btur:DB313_05100"/>
<dbReference type="PROSITE" id="PS51257">
    <property type="entry name" value="PROKAR_LIPOPROTEIN"/>
    <property type="match status" value="1"/>
</dbReference>
<name>A0A386PQ03_9SPIR</name>
<dbReference type="EMBL" id="CP028885">
    <property type="protein sequence ID" value="AYE36877.1"/>
    <property type="molecule type" value="Genomic_DNA"/>
</dbReference>
<dbReference type="Proteomes" id="UP000275571">
    <property type="component" value="Plasmid lp129"/>
</dbReference>
<sequence length="278" mass="30237">MRNINILSVLVLVFLVGCRQYEFEAEAEDDTKVAEKSIAAVTQAVVGVVSKVTGLGAEENKALSKEDLEKLAGEVKSESEKAKNGSLSTGFASGSRKNGVGFTYSKNGSPTIEERVKKAPELVKSILSSTEKFEEAFKALLGAGYSDSESGKVSSKLEEAKERLSLLDKVVSIGFRDGKLEDNDKKKRDEIKKKLDECTKSYSGFKSSEYTCGTLQYCIQKCMNKFMGDEKKLFEEIAKALTDSSSTAQEKFKKSLEELGGAAKSLSDTACIISVSFQ</sequence>
<keyword evidence="1" id="KW-0614">Plasmid</keyword>
<geneLocation type="plasmid" evidence="1 2">
    <name>lp129</name>
</geneLocation>
<keyword evidence="2" id="KW-1185">Reference proteome</keyword>
<accession>A0A386PQ03</accession>
<evidence type="ECO:0000313" key="2">
    <source>
        <dbReference type="Proteomes" id="UP000275571"/>
    </source>
</evidence>
<gene>
    <name evidence="1" type="ORF">DB313_05100</name>
</gene>
<proteinExistence type="predicted"/>
<reference evidence="1 2" key="1">
    <citation type="journal article" date="2018" name="Infect. Genet. Evol.">
        <title>Genome-wide analysis of Borrelia turcica and 'Candidatus Borrelia tachyglossi' shows relapsing fever-like genomes with unique genomic links to Lyme disease Borrelia.</title>
        <authorList>
            <person name="Gofton A.W."/>
            <person name="Margos G."/>
            <person name="Fingerle V."/>
            <person name="Hepner S."/>
            <person name="Loh S.M."/>
            <person name="Ryan U."/>
            <person name="Irwin P."/>
            <person name="Oskam C.L."/>
        </authorList>
    </citation>
    <scope>NUCLEOTIDE SEQUENCE [LARGE SCALE GENOMIC DNA]</scope>
    <source>
        <strain evidence="1 2">IST7</strain>
        <plasmid evidence="1">lp129</plasmid>
    </source>
</reference>
<organism evidence="1 2">
    <name type="scientific">Borrelia turcica IST7</name>
    <dbReference type="NCBI Taxonomy" id="1104446"/>
    <lineage>
        <taxon>Bacteria</taxon>
        <taxon>Pseudomonadati</taxon>
        <taxon>Spirochaetota</taxon>
        <taxon>Spirochaetia</taxon>
        <taxon>Spirochaetales</taxon>
        <taxon>Borreliaceae</taxon>
        <taxon>Borrelia</taxon>
    </lineage>
</organism>
<protein>
    <submittedName>
        <fullName evidence="1">Uncharacterized protein</fullName>
    </submittedName>
</protein>
<dbReference type="AlphaFoldDB" id="A0A386PQ03"/>